<evidence type="ECO:0000313" key="2">
    <source>
        <dbReference type="Proteomes" id="UP000232638"/>
    </source>
</evidence>
<dbReference type="Proteomes" id="UP000232638">
    <property type="component" value="Chromosome"/>
</dbReference>
<keyword evidence="2" id="KW-1185">Reference proteome</keyword>
<dbReference type="EMBL" id="CP020370">
    <property type="protein sequence ID" value="AUB84366.1"/>
    <property type="molecule type" value="Genomic_DNA"/>
</dbReference>
<dbReference type="AlphaFoldDB" id="A0A2K8UFN4"/>
<name>A0A2K8UFN4_9GAMM</name>
<accession>A0A2K8UFN4</accession>
<reference evidence="1 2" key="1">
    <citation type="submission" date="2017-03" db="EMBL/GenBank/DDBJ databases">
        <title>Complete genome sequence of Candidatus 'Thiodictyon syntrophicum' sp. nov. strain Cad16T, a photolithoautotroph purple sulfur bacterium isolated from an alpine meromictic lake.</title>
        <authorList>
            <person name="Luedin S.M."/>
            <person name="Pothier J.F."/>
            <person name="Danza F."/>
            <person name="Storelli N."/>
            <person name="Wittwer M."/>
            <person name="Tonolla M."/>
        </authorList>
    </citation>
    <scope>NUCLEOTIDE SEQUENCE [LARGE SCALE GENOMIC DNA]</scope>
    <source>
        <strain evidence="1 2">Cad16T</strain>
    </source>
</reference>
<gene>
    <name evidence="1" type="ORF">THSYN_27805</name>
</gene>
<protein>
    <submittedName>
        <fullName evidence="1">Uncharacterized protein</fullName>
    </submittedName>
</protein>
<sequence>MASLEDYRFVVLHSVERARRNAESLTGGDAYNQGRRMAYFEILERILESAETVGLTAADVGMEGFDPGQLIGLQSARAA</sequence>
<dbReference type="RefSeq" id="WP_100922022.1">
    <property type="nucleotide sequence ID" value="NZ_CP020370.1"/>
</dbReference>
<organism evidence="1 2">
    <name type="scientific">Candidatus Thiodictyon syntrophicum</name>
    <dbReference type="NCBI Taxonomy" id="1166950"/>
    <lineage>
        <taxon>Bacteria</taxon>
        <taxon>Pseudomonadati</taxon>
        <taxon>Pseudomonadota</taxon>
        <taxon>Gammaproteobacteria</taxon>
        <taxon>Chromatiales</taxon>
        <taxon>Chromatiaceae</taxon>
        <taxon>Thiodictyon</taxon>
    </lineage>
</organism>
<dbReference type="OrthoDB" id="5771447at2"/>
<dbReference type="KEGG" id="tsy:THSYN_27805"/>
<evidence type="ECO:0000313" key="1">
    <source>
        <dbReference type="EMBL" id="AUB84366.1"/>
    </source>
</evidence>
<proteinExistence type="predicted"/>